<reference evidence="11" key="1">
    <citation type="journal article" date="2019" name="Int. J. Syst. Evol. Microbiol.">
        <title>The Global Catalogue of Microorganisms (GCM) 10K type strain sequencing project: providing services to taxonomists for standard genome sequencing and annotation.</title>
        <authorList>
            <consortium name="The Broad Institute Genomics Platform"/>
            <consortium name="The Broad Institute Genome Sequencing Center for Infectious Disease"/>
            <person name="Wu L."/>
            <person name="Ma J."/>
        </authorList>
    </citation>
    <scope>NUCLEOTIDE SEQUENCE [LARGE SCALE GENOMIC DNA]</scope>
    <source>
        <strain evidence="11">CCUG 57113</strain>
    </source>
</reference>
<evidence type="ECO:0000256" key="7">
    <source>
        <dbReference type="ARBA" id="ARBA00023288"/>
    </source>
</evidence>
<organism evidence="10 11">
    <name type="scientific">Cohnella suwonensis</name>
    <dbReference type="NCBI Taxonomy" id="696072"/>
    <lineage>
        <taxon>Bacteria</taxon>
        <taxon>Bacillati</taxon>
        <taxon>Bacillota</taxon>
        <taxon>Bacilli</taxon>
        <taxon>Bacillales</taxon>
        <taxon>Paenibacillaceae</taxon>
        <taxon>Cohnella</taxon>
    </lineage>
</organism>
<dbReference type="PANTHER" id="PTHR35789">
    <property type="entry name" value="SPORE GERMINATION PROTEIN B3"/>
    <property type="match status" value="1"/>
</dbReference>
<keyword evidence="5" id="KW-0472">Membrane</keyword>
<proteinExistence type="inferred from homology"/>
<evidence type="ECO:0000256" key="1">
    <source>
        <dbReference type="ARBA" id="ARBA00004635"/>
    </source>
</evidence>
<dbReference type="InterPro" id="IPR046953">
    <property type="entry name" value="Spore_GerAC-like_C"/>
</dbReference>
<protein>
    <submittedName>
        <fullName evidence="10">Ger(X)C family spore germination protein</fullName>
    </submittedName>
</protein>
<gene>
    <name evidence="10" type="ORF">ACFPPD_09080</name>
</gene>
<keyword evidence="7" id="KW-0449">Lipoprotein</keyword>
<dbReference type="PANTHER" id="PTHR35789:SF1">
    <property type="entry name" value="SPORE GERMINATION PROTEIN B3"/>
    <property type="match status" value="1"/>
</dbReference>
<keyword evidence="11" id="KW-1185">Reference proteome</keyword>
<evidence type="ECO:0000256" key="6">
    <source>
        <dbReference type="ARBA" id="ARBA00023139"/>
    </source>
</evidence>
<dbReference type="InterPro" id="IPR038501">
    <property type="entry name" value="Spore_GerAC_C_sf"/>
</dbReference>
<keyword evidence="6" id="KW-0564">Palmitate</keyword>
<comment type="caution">
    <text evidence="10">The sequence shown here is derived from an EMBL/GenBank/DDBJ whole genome shotgun (WGS) entry which is preliminary data.</text>
</comment>
<dbReference type="NCBIfam" id="TIGR02887">
    <property type="entry name" value="spore_ger_x_C"/>
    <property type="match status" value="1"/>
</dbReference>
<dbReference type="InterPro" id="IPR008844">
    <property type="entry name" value="Spore_GerAC-like"/>
</dbReference>
<evidence type="ECO:0000256" key="4">
    <source>
        <dbReference type="ARBA" id="ARBA00022729"/>
    </source>
</evidence>
<feature type="domain" description="Spore germination protein N-terminal" evidence="9">
    <location>
        <begin position="23"/>
        <end position="195"/>
    </location>
</feature>
<dbReference type="Gene3D" id="3.30.300.210">
    <property type="entry name" value="Nutrient germinant receptor protein C, domain 3"/>
    <property type="match status" value="1"/>
</dbReference>
<dbReference type="PROSITE" id="PS51257">
    <property type="entry name" value="PROKAR_LIPOPROTEIN"/>
    <property type="match status" value="1"/>
</dbReference>
<dbReference type="Pfam" id="PF25198">
    <property type="entry name" value="Spore_GerAC_N"/>
    <property type="match status" value="1"/>
</dbReference>
<evidence type="ECO:0000256" key="5">
    <source>
        <dbReference type="ARBA" id="ARBA00023136"/>
    </source>
</evidence>
<evidence type="ECO:0000256" key="2">
    <source>
        <dbReference type="ARBA" id="ARBA00007886"/>
    </source>
</evidence>
<evidence type="ECO:0000313" key="11">
    <source>
        <dbReference type="Proteomes" id="UP001596105"/>
    </source>
</evidence>
<dbReference type="Pfam" id="PF05504">
    <property type="entry name" value="Spore_GerAC"/>
    <property type="match status" value="1"/>
</dbReference>
<name>A0ABW0LSX2_9BACL</name>
<keyword evidence="4" id="KW-0732">Signal</keyword>
<comment type="similarity">
    <text evidence="2">Belongs to the GerABKC lipoprotein family.</text>
</comment>
<evidence type="ECO:0000259" key="9">
    <source>
        <dbReference type="Pfam" id="PF25198"/>
    </source>
</evidence>
<evidence type="ECO:0000259" key="8">
    <source>
        <dbReference type="Pfam" id="PF05504"/>
    </source>
</evidence>
<dbReference type="EMBL" id="JBHSMH010000021">
    <property type="protein sequence ID" value="MFC5468874.1"/>
    <property type="molecule type" value="Genomic_DNA"/>
</dbReference>
<evidence type="ECO:0000256" key="3">
    <source>
        <dbReference type="ARBA" id="ARBA00022544"/>
    </source>
</evidence>
<dbReference type="RefSeq" id="WP_209749596.1">
    <property type="nucleotide sequence ID" value="NZ_JBHSMH010000021.1"/>
</dbReference>
<sequence>MIRKLCKYSALLAGFGLLTGCWDRIEMDDIALVMGSGIDITDDGQLDVSLQIALPTGTTGSMQSGGKDKKPVLVVSTIGKDGMDVQHKMQKQLSRRVFLGHRGVIVIGEKYARQGVDQVLDNLLRTPDARANAFIVTTYGCEAKEIMKMPYDLEQIPAIGINKVMYGEVNLNVKIDDFLSALSSDGSSPVTAGIRIINKGTDDEIFSIDRIAVYRENKLAGFLSRNELKAYLLFRGQYERMKMSTQIVPKEKSFKGTVGISILGVDKKIRTTIKNGTPEISVSLKVKGRVWENDTNLNLTKAENLNLVKKKFTDELQKMVESLVDRAQKKYQADIFDFGREVHIEHPYVWKQIKNQWIDLYPTVPVIVKADFTIERMGRTQAPPHLKREFVK</sequence>
<accession>A0ABW0LSX2</accession>
<feature type="domain" description="Spore germination GerAC-like C-terminal" evidence="8">
    <location>
        <begin position="211"/>
        <end position="378"/>
    </location>
</feature>
<comment type="subcellular location">
    <subcellularLocation>
        <location evidence="1">Membrane</location>
        <topology evidence="1">Lipid-anchor</topology>
    </subcellularLocation>
</comment>
<dbReference type="Proteomes" id="UP001596105">
    <property type="component" value="Unassembled WGS sequence"/>
</dbReference>
<evidence type="ECO:0000313" key="10">
    <source>
        <dbReference type="EMBL" id="MFC5468874.1"/>
    </source>
</evidence>
<keyword evidence="3" id="KW-0309">Germination</keyword>
<dbReference type="InterPro" id="IPR057336">
    <property type="entry name" value="GerAC_N"/>
</dbReference>